<reference evidence="3" key="1">
    <citation type="submission" date="2015-07" db="EMBL/GenBank/DDBJ databases">
        <authorList>
            <person name="Rodrigo-Torres Lidia"/>
            <person name="Arahal R.David."/>
        </authorList>
    </citation>
    <scope>NUCLEOTIDE SEQUENCE [LARGE SCALE GENOMIC DNA]</scope>
    <source>
        <strain evidence="3">CECT 5112</strain>
    </source>
</reference>
<organism evidence="2 3">
    <name type="scientific">Roseibium alexandrii</name>
    <dbReference type="NCBI Taxonomy" id="388408"/>
    <lineage>
        <taxon>Bacteria</taxon>
        <taxon>Pseudomonadati</taxon>
        <taxon>Pseudomonadota</taxon>
        <taxon>Alphaproteobacteria</taxon>
        <taxon>Hyphomicrobiales</taxon>
        <taxon>Stappiaceae</taxon>
        <taxon>Roseibium</taxon>
    </lineage>
</organism>
<keyword evidence="3" id="KW-1185">Reference proteome</keyword>
<evidence type="ECO:0000256" key="1">
    <source>
        <dbReference type="SAM" id="SignalP"/>
    </source>
</evidence>
<dbReference type="Proteomes" id="UP000053235">
    <property type="component" value="Unassembled WGS sequence"/>
</dbReference>
<protein>
    <submittedName>
        <fullName evidence="2">Bacterial extracellular solute-binding proteins, family 3</fullName>
    </submittedName>
</protein>
<dbReference type="STRING" id="388408.LAX5112_00250"/>
<evidence type="ECO:0000313" key="2">
    <source>
        <dbReference type="EMBL" id="CTQ64305.1"/>
    </source>
</evidence>
<dbReference type="RefSeq" id="WP_055670237.1">
    <property type="nucleotide sequence ID" value="NZ_CXWD01000001.1"/>
</dbReference>
<proteinExistence type="predicted"/>
<dbReference type="SUPFAM" id="SSF53850">
    <property type="entry name" value="Periplasmic binding protein-like II"/>
    <property type="match status" value="1"/>
</dbReference>
<feature type="signal peptide" evidence="1">
    <location>
        <begin position="1"/>
        <end position="23"/>
    </location>
</feature>
<evidence type="ECO:0000313" key="3">
    <source>
        <dbReference type="Proteomes" id="UP000053235"/>
    </source>
</evidence>
<dbReference type="AlphaFoldDB" id="A0A0M6ZNF5"/>
<keyword evidence="1" id="KW-0732">Signal</keyword>
<sequence length="247" mass="27467">MAFIKAFALFAMATLSAAVSAHAETWRISALDWPPYSSPQEKDGGNAVAALRASLAKIGVTLEIDYMSFPRAKALAKSGRYIGYFPAWPEEIIEGFKGSRPIMMSQVGVVHRQDSSVSWRNTHDLFDNYPVGYVRSFVYPVEIQEEVEHHATTATGVDTEQDLVRMLAAGRIEVAVTDPSVMLRVSEKMGITGLVANKYILFRKPLVLAFSGERDNVSRRVRLNNVLPQFSRNQLTCCAYHPPAKQN</sequence>
<dbReference type="EMBL" id="CXWD01000001">
    <property type="protein sequence ID" value="CTQ64305.1"/>
    <property type="molecule type" value="Genomic_DNA"/>
</dbReference>
<dbReference type="Gene3D" id="3.40.190.10">
    <property type="entry name" value="Periplasmic binding protein-like II"/>
    <property type="match status" value="2"/>
</dbReference>
<accession>A0A0M6ZNF5</accession>
<dbReference type="OrthoDB" id="5296159at2"/>
<feature type="chain" id="PRO_5005809154" evidence="1">
    <location>
        <begin position="24"/>
        <end position="247"/>
    </location>
</feature>
<name>A0A0M6ZNF5_9HYPH</name>
<gene>
    <name evidence="2" type="ORF">LAX5112_00250</name>
</gene>